<feature type="region of interest" description="Disordered" evidence="1">
    <location>
        <begin position="60"/>
        <end position="85"/>
    </location>
</feature>
<proteinExistence type="predicted"/>
<feature type="region of interest" description="Disordered" evidence="1">
    <location>
        <begin position="1"/>
        <end position="47"/>
    </location>
</feature>
<accession>A0A7S3WYQ2</accession>
<feature type="compositionally biased region" description="Polar residues" evidence="1">
    <location>
        <begin position="12"/>
        <end position="30"/>
    </location>
</feature>
<gene>
    <name evidence="2" type="ORF">SACU0126_LOCUS26738</name>
</gene>
<dbReference type="InterPro" id="IPR028118">
    <property type="entry name" value="Chibby_fam"/>
</dbReference>
<evidence type="ECO:0000313" key="2">
    <source>
        <dbReference type="EMBL" id="CAE0585464.1"/>
    </source>
</evidence>
<feature type="compositionally biased region" description="Polar residues" evidence="1">
    <location>
        <begin position="60"/>
        <end position="71"/>
    </location>
</feature>
<protein>
    <submittedName>
        <fullName evidence="2">Uncharacterized protein</fullName>
    </submittedName>
</protein>
<organism evidence="2">
    <name type="scientific">Strombidinopsis acuminata</name>
    <dbReference type="NCBI Taxonomy" id="141414"/>
    <lineage>
        <taxon>Eukaryota</taxon>
        <taxon>Sar</taxon>
        <taxon>Alveolata</taxon>
        <taxon>Ciliophora</taxon>
        <taxon>Intramacronucleata</taxon>
        <taxon>Spirotrichea</taxon>
        <taxon>Choreotrichia</taxon>
        <taxon>Choreotrichida</taxon>
        <taxon>Strombidinopsidae</taxon>
        <taxon>Strombidinopsis</taxon>
    </lineage>
</organism>
<dbReference type="EMBL" id="HBIQ01083797">
    <property type="protein sequence ID" value="CAE0585464.1"/>
    <property type="molecule type" value="Transcribed_RNA"/>
</dbReference>
<sequence length="142" mass="15146">MKKMGVIAKMSKATSGIKRSSAVSLPNSAAASGVDHEFSVSPNQAPPVKLTLGDTSLTFSNGTWETDSTAPKPQGAPQNAAEAARQTDEILQLRTENEGLKSEVNLLKFKVELLLDMVTLANLDCDKLSEELEQGKKETSQG</sequence>
<name>A0A7S3WYQ2_9SPIT</name>
<reference evidence="2" key="1">
    <citation type="submission" date="2021-01" db="EMBL/GenBank/DDBJ databases">
        <authorList>
            <person name="Corre E."/>
            <person name="Pelletier E."/>
            <person name="Niang G."/>
            <person name="Scheremetjew M."/>
            <person name="Finn R."/>
            <person name="Kale V."/>
            <person name="Holt S."/>
            <person name="Cochrane G."/>
            <person name="Meng A."/>
            <person name="Brown T."/>
            <person name="Cohen L."/>
        </authorList>
    </citation>
    <scope>NUCLEOTIDE SEQUENCE</scope>
    <source>
        <strain evidence="2">SPMC142</strain>
    </source>
</reference>
<dbReference type="AlphaFoldDB" id="A0A7S3WYQ2"/>
<dbReference type="Pfam" id="PF14645">
    <property type="entry name" value="Chibby"/>
    <property type="match status" value="1"/>
</dbReference>
<evidence type="ECO:0000256" key="1">
    <source>
        <dbReference type="SAM" id="MobiDB-lite"/>
    </source>
</evidence>